<dbReference type="EMBL" id="KV453935">
    <property type="protein sequence ID" value="ODV72422.1"/>
    <property type="molecule type" value="Genomic_DNA"/>
</dbReference>
<comment type="subunit">
    <text evidence="11">F-type ATPases have 2 components, CF(1) - the catalytic core - and CF(0) - the membrane proton channel. CF(1) and CF(0) have multiple subunits.</text>
</comment>
<dbReference type="STRING" id="983966.A0A0H5CBT8"/>
<evidence type="ECO:0000256" key="7">
    <source>
        <dbReference type="ARBA" id="ARBA00023065"/>
    </source>
</evidence>
<dbReference type="Pfam" id="PF05680">
    <property type="entry name" value="ATP-synt_E"/>
    <property type="match status" value="1"/>
</dbReference>
<evidence type="ECO:0000256" key="9">
    <source>
        <dbReference type="ARBA" id="ARBA00023136"/>
    </source>
</evidence>
<evidence type="ECO:0000256" key="5">
    <source>
        <dbReference type="ARBA" id="ARBA00022781"/>
    </source>
</evidence>
<keyword evidence="8 11" id="KW-0496">Mitochondrion</keyword>
<evidence type="ECO:0000313" key="13">
    <source>
        <dbReference type="EMBL" id="ODV72422.1"/>
    </source>
</evidence>
<keyword evidence="15" id="KW-1185">Reference proteome</keyword>
<protein>
    <recommendedName>
        <fullName evidence="11">ATP synthase F(0) complex subunit e, mitochondrial</fullName>
    </recommendedName>
</protein>
<evidence type="ECO:0000256" key="8">
    <source>
        <dbReference type="ARBA" id="ARBA00023128"/>
    </source>
</evidence>
<keyword evidence="4 11" id="KW-0138">CF(0)</keyword>
<evidence type="ECO:0000256" key="6">
    <source>
        <dbReference type="ARBA" id="ARBA00022792"/>
    </source>
</evidence>
<evidence type="ECO:0000313" key="15">
    <source>
        <dbReference type="Proteomes" id="UP000094389"/>
    </source>
</evidence>
<evidence type="ECO:0000256" key="1">
    <source>
        <dbReference type="ARBA" id="ARBA00004273"/>
    </source>
</evidence>
<dbReference type="OrthoDB" id="2125027at2759"/>
<keyword evidence="7 11" id="KW-0406">Ion transport</keyword>
<accession>A0A1E4RYS0</accession>
<dbReference type="GO" id="GO:0045259">
    <property type="term" value="C:proton-transporting ATP synthase complex"/>
    <property type="evidence" value="ECO:0007669"/>
    <property type="project" value="UniProtKB-UniRule"/>
</dbReference>
<organism evidence="12 14">
    <name type="scientific">Cyberlindnera jadinii (strain ATCC 18201 / CBS 1600 / BCRC 20928 / JCM 3617 / NBRC 0987 / NRRL Y-1542)</name>
    <name type="common">Torula yeast</name>
    <name type="synonym">Candida utilis</name>
    <dbReference type="NCBI Taxonomy" id="983966"/>
    <lineage>
        <taxon>Eukaryota</taxon>
        <taxon>Fungi</taxon>
        <taxon>Dikarya</taxon>
        <taxon>Ascomycota</taxon>
        <taxon>Saccharomycotina</taxon>
        <taxon>Saccharomycetes</taxon>
        <taxon>Phaffomycetales</taxon>
        <taxon>Phaffomycetaceae</taxon>
        <taxon>Cyberlindnera</taxon>
    </lineage>
</organism>
<sequence length="95" mass="10324">MSTVNVFRYTALAAGIVYGAYHTSQLKSAAAKAEEQKAYNAQVALIAEAKAKYAELHKKPEAKTAASTDIKEVNFDDKELDFAKVILSAVEKLES</sequence>
<name>A0A0H5CBT8_CYBJN</name>
<keyword evidence="10 11" id="KW-0066">ATP synthesis</keyword>
<evidence type="ECO:0000256" key="2">
    <source>
        <dbReference type="ARBA" id="ARBA00007333"/>
    </source>
</evidence>
<dbReference type="OMA" id="WARDHPS"/>
<comment type="function">
    <text evidence="11">Subunit e, of the mitochondrial membrane ATP synthase complex (F(1)F(0) ATP synthase or Complex V) that produces ATP from ADP in the presence of a proton gradient across the membrane which is generated by electron transport complexes of the respiratory chain. ATP synthase complex consist of a soluble F(1) head domain - the catalytic core - and a membrane F(1) domain - the membrane proton channel. These two domains are linked by a central stalk rotating inside the F(1) region and a stationary peripheral stalk. During catalysis, ATP synthesis in the catalytic domain of F(1) is coupled via a rotary mechanism of the central stalk subunits to proton translocation. In vivo, can only synthesize ATP although its ATP hydrolase activity can be activated artificially in vitro. Part of the complex F(0) domain.</text>
</comment>
<evidence type="ECO:0000256" key="10">
    <source>
        <dbReference type="ARBA" id="ARBA00023310"/>
    </source>
</evidence>
<evidence type="ECO:0000313" key="14">
    <source>
        <dbReference type="Proteomes" id="UP000038830"/>
    </source>
</evidence>
<evidence type="ECO:0000256" key="11">
    <source>
        <dbReference type="RuleBase" id="RU367005"/>
    </source>
</evidence>
<dbReference type="EMBL" id="CDQK01000002">
    <property type="protein sequence ID" value="CEP22039.1"/>
    <property type="molecule type" value="Genomic_DNA"/>
</dbReference>
<dbReference type="GO" id="GO:0005743">
    <property type="term" value="C:mitochondrial inner membrane"/>
    <property type="evidence" value="ECO:0007669"/>
    <property type="project" value="UniProtKB-SubCell"/>
</dbReference>
<proteinExistence type="inferred from homology"/>
<evidence type="ECO:0000256" key="3">
    <source>
        <dbReference type="ARBA" id="ARBA00022448"/>
    </source>
</evidence>
<dbReference type="GO" id="GO:0015078">
    <property type="term" value="F:proton transmembrane transporter activity"/>
    <property type="evidence" value="ECO:0007669"/>
    <property type="project" value="InterPro"/>
</dbReference>
<keyword evidence="6 11" id="KW-0999">Mitochondrion inner membrane</keyword>
<dbReference type="Proteomes" id="UP000038830">
    <property type="component" value="Unassembled WGS sequence"/>
</dbReference>
<keyword evidence="9" id="KW-0472">Membrane</keyword>
<reference evidence="12" key="1">
    <citation type="submission" date="2014-12" db="EMBL/GenBank/DDBJ databases">
        <authorList>
            <person name="Jaenicke S."/>
        </authorList>
    </citation>
    <scope>NUCLEOTIDE SEQUENCE [LARGE SCALE GENOMIC DNA]</scope>
    <source>
        <strain evidence="12">CBS1600</strain>
    </source>
</reference>
<comment type="similarity">
    <text evidence="2 11">Belongs to the ATPase e subunit family.</text>
</comment>
<keyword evidence="5 11" id="KW-0375">Hydrogen ion transport</keyword>
<dbReference type="InterPro" id="IPR008386">
    <property type="entry name" value="ATP_synth_F0_esu_mt"/>
</dbReference>
<reference evidence="13 15" key="3">
    <citation type="journal article" date="2016" name="Proc. Natl. Acad. Sci. U.S.A.">
        <title>Comparative genomics of biotechnologically important yeasts.</title>
        <authorList>
            <person name="Riley R."/>
            <person name="Haridas S."/>
            <person name="Wolfe K.H."/>
            <person name="Lopes M.R."/>
            <person name="Hittinger C.T."/>
            <person name="Goeker M."/>
            <person name="Salamov A.A."/>
            <person name="Wisecaver J.H."/>
            <person name="Long T.M."/>
            <person name="Calvey C.H."/>
            <person name="Aerts A.L."/>
            <person name="Barry K.W."/>
            <person name="Choi C."/>
            <person name="Clum A."/>
            <person name="Coughlan A.Y."/>
            <person name="Deshpande S."/>
            <person name="Douglass A.P."/>
            <person name="Hanson S.J."/>
            <person name="Klenk H.-P."/>
            <person name="LaButti K.M."/>
            <person name="Lapidus A."/>
            <person name="Lindquist E.A."/>
            <person name="Lipzen A.M."/>
            <person name="Meier-Kolthoff J.P."/>
            <person name="Ohm R.A."/>
            <person name="Otillar R.P."/>
            <person name="Pangilinan J.L."/>
            <person name="Peng Y."/>
            <person name="Rokas A."/>
            <person name="Rosa C.A."/>
            <person name="Scheuner C."/>
            <person name="Sibirny A.A."/>
            <person name="Slot J.C."/>
            <person name="Stielow J.B."/>
            <person name="Sun H."/>
            <person name="Kurtzman C.P."/>
            <person name="Blackwell M."/>
            <person name="Grigoriev I.V."/>
            <person name="Jeffries T.W."/>
        </authorList>
    </citation>
    <scope>NUCLEOTIDE SEQUENCE [LARGE SCALE GENOMIC DNA]</scope>
    <source>
        <strain evidence="15">ATCC 18201 / CBS 1600 / BCRC 20928 / JCM 3617 / NBRC 0987 / NRRL Y-1542</strain>
        <strain evidence="13">NRRL Y-1542</strain>
    </source>
</reference>
<comment type="subcellular location">
    <subcellularLocation>
        <location evidence="1 11">Mitochondrion inner membrane</location>
    </subcellularLocation>
</comment>
<reference evidence="14" key="2">
    <citation type="journal article" date="2015" name="J. Biotechnol.">
        <title>The structure of the Cyberlindnera jadinii genome and its relation to Candida utilis analyzed by the occurrence of single nucleotide polymorphisms.</title>
        <authorList>
            <person name="Rupp O."/>
            <person name="Brinkrolf K."/>
            <person name="Buerth C."/>
            <person name="Kunigo M."/>
            <person name="Schneider J."/>
            <person name="Jaenicke S."/>
            <person name="Goesmann A."/>
            <person name="Puehler A."/>
            <person name="Jaeger K.-E."/>
            <person name="Ernst J.F."/>
        </authorList>
    </citation>
    <scope>NUCLEOTIDE SEQUENCE [LARGE SCALE GENOMIC DNA]</scope>
    <source>
        <strain evidence="14">ATCC 18201 / CBS 1600 / BCRC 20928 / JCM 3617 / NBRC 0987 / NRRL Y-1542</strain>
    </source>
</reference>
<dbReference type="GO" id="GO:0015986">
    <property type="term" value="P:proton motive force-driven ATP synthesis"/>
    <property type="evidence" value="ECO:0007669"/>
    <property type="project" value="InterPro"/>
</dbReference>
<gene>
    <name evidence="12" type="ORF">BN1211_2303</name>
    <name evidence="13" type="ORF">CYBJADRAFT_168720</name>
</gene>
<dbReference type="Proteomes" id="UP000094389">
    <property type="component" value="Unassembled WGS sequence"/>
</dbReference>
<evidence type="ECO:0000313" key="12">
    <source>
        <dbReference type="EMBL" id="CEP22039.1"/>
    </source>
</evidence>
<dbReference type="AlphaFoldDB" id="A0A0H5CBT8"/>
<keyword evidence="3 11" id="KW-0813">Transport</keyword>
<evidence type="ECO:0000256" key="4">
    <source>
        <dbReference type="ARBA" id="ARBA00022547"/>
    </source>
</evidence>
<accession>A0A0H5CBT8</accession>